<dbReference type="Proteomes" id="UP001254488">
    <property type="component" value="Unassembled WGS sequence"/>
</dbReference>
<dbReference type="EMBL" id="JAVRHZ010000001">
    <property type="protein sequence ID" value="MDT0555201.1"/>
    <property type="molecule type" value="Genomic_DNA"/>
</dbReference>
<keyword evidence="5" id="KW-1185">Reference proteome</keyword>
<organism evidence="4 5">
    <name type="scientific">Patiriisocius hiemis</name>
    <dbReference type="NCBI Taxonomy" id="3075604"/>
    <lineage>
        <taxon>Bacteria</taxon>
        <taxon>Pseudomonadati</taxon>
        <taxon>Bacteroidota</taxon>
        <taxon>Flavobacteriia</taxon>
        <taxon>Flavobacteriales</taxon>
        <taxon>Flavobacteriaceae</taxon>
        <taxon>Patiriisocius</taxon>
    </lineage>
</organism>
<feature type="chain" id="PRO_5046865218" evidence="2">
    <location>
        <begin position="24"/>
        <end position="451"/>
    </location>
</feature>
<dbReference type="Gene3D" id="2.120.10.30">
    <property type="entry name" value="TolB, C-terminal domain"/>
    <property type="match status" value="1"/>
</dbReference>
<dbReference type="NCBIfam" id="TIGR04183">
    <property type="entry name" value="Por_Secre_tail"/>
    <property type="match status" value="1"/>
</dbReference>
<evidence type="ECO:0000313" key="4">
    <source>
        <dbReference type="EMBL" id="MDT0555201.1"/>
    </source>
</evidence>
<dbReference type="Pfam" id="PF18962">
    <property type="entry name" value="Por_Secre_tail"/>
    <property type="match status" value="1"/>
</dbReference>
<evidence type="ECO:0000256" key="1">
    <source>
        <dbReference type="ARBA" id="ARBA00022729"/>
    </source>
</evidence>
<evidence type="ECO:0000259" key="3">
    <source>
        <dbReference type="Pfam" id="PF18962"/>
    </source>
</evidence>
<sequence>MKKITLLFCAFFALLFTTSTSFSQEQEVIAVIQEPFVVLLDPADGSVLDNQFIDLTPLNPATPKDLLQVDDELWISDQLEDRIDRFDLDGTFLSTINTDLDNIKGMAVVDDEVWVTNAGSNNGAPGDAIIRFDFDGVNLGFYDTGGDSSFDIIDIGNNEVYISYIGPNTKIERRDYSGNILGNIVGPGVVTFIQQIEVNTTNNSVYSAVFSNNGSNTAGLYEFSIADGSILDSFMIGSLRGVAQLDDGNILVSAGSNFGIQILDPSNGSTTVVNSTESAQYFSKIITCVAPTTPTGDATQEFQGGATLEDIVVSPSNVTWFATETDAMNNESPLPNTTPLVNGETYYAVNIIDSCLSEPFAVTVTVTLGVEEFNQNSILVFPNPTQGLLTIQANTPLSQLVITNIVGQVIQEKDISNNQFVIDLRNYRSGIYFLNLTDDSGAVVTKKIIRK</sequence>
<dbReference type="InterPro" id="IPR026444">
    <property type="entry name" value="Secre_tail"/>
</dbReference>
<dbReference type="SUPFAM" id="SSF63825">
    <property type="entry name" value="YWTD domain"/>
    <property type="match status" value="1"/>
</dbReference>
<accession>A0ABU2YAI4</accession>
<dbReference type="RefSeq" id="WP_311332148.1">
    <property type="nucleotide sequence ID" value="NZ_JAVRHZ010000001.1"/>
</dbReference>
<gene>
    <name evidence="4" type="ORF">RM538_04240</name>
</gene>
<comment type="caution">
    <text evidence="4">The sequence shown here is derived from an EMBL/GenBank/DDBJ whole genome shotgun (WGS) entry which is preliminary data.</text>
</comment>
<proteinExistence type="predicted"/>
<evidence type="ECO:0000256" key="2">
    <source>
        <dbReference type="SAM" id="SignalP"/>
    </source>
</evidence>
<protein>
    <submittedName>
        <fullName evidence="4">T9SS type A sorting domain-containing protein</fullName>
    </submittedName>
</protein>
<reference evidence="4 5" key="1">
    <citation type="submission" date="2023-09" db="EMBL/GenBank/DDBJ databases">
        <authorList>
            <person name="Rey-Velasco X."/>
        </authorList>
    </citation>
    <scope>NUCLEOTIDE SEQUENCE [LARGE SCALE GENOMIC DNA]</scope>
    <source>
        <strain evidence="4 5">W242</strain>
    </source>
</reference>
<dbReference type="InterPro" id="IPR011042">
    <property type="entry name" value="6-blade_b-propeller_TolB-like"/>
</dbReference>
<name>A0ABU2YAI4_9FLAO</name>
<evidence type="ECO:0000313" key="5">
    <source>
        <dbReference type="Proteomes" id="UP001254488"/>
    </source>
</evidence>
<feature type="domain" description="Secretion system C-terminal sorting" evidence="3">
    <location>
        <begin position="380"/>
        <end position="449"/>
    </location>
</feature>
<feature type="signal peptide" evidence="2">
    <location>
        <begin position="1"/>
        <end position="23"/>
    </location>
</feature>
<keyword evidence="1 2" id="KW-0732">Signal</keyword>